<dbReference type="RefSeq" id="XP_025569847.1">
    <property type="nucleotide sequence ID" value="XM_025714751.1"/>
</dbReference>
<keyword evidence="1" id="KW-0472">Membrane</keyword>
<sequence>MFCSLLHSGSIVRLSAVGIIRMLGSQYYVVGWVIPTWRRTRKKLSLLRISFDRQVGALEAADISRAVTGVGSFTLESLGCPVGRVRTILPSPNFAKRVCRKRSSRANGELLRDFRMAIPR</sequence>
<dbReference type="Proteomes" id="UP000249402">
    <property type="component" value="Unassembled WGS sequence"/>
</dbReference>
<dbReference type="AlphaFoldDB" id="A0A395GJ88"/>
<dbReference type="EMBL" id="KZ824491">
    <property type="protein sequence ID" value="RAK95519.1"/>
    <property type="molecule type" value="Genomic_DNA"/>
</dbReference>
<gene>
    <name evidence="2" type="ORF">BO80DRAFT_261891</name>
</gene>
<name>A0A395GJ88_9EURO</name>
<keyword evidence="3" id="KW-1185">Reference proteome</keyword>
<protein>
    <submittedName>
        <fullName evidence="2">Uncharacterized protein</fullName>
    </submittedName>
</protein>
<keyword evidence="1" id="KW-1133">Transmembrane helix</keyword>
<evidence type="ECO:0000256" key="1">
    <source>
        <dbReference type="SAM" id="Phobius"/>
    </source>
</evidence>
<keyword evidence="1" id="KW-0812">Transmembrane</keyword>
<reference evidence="2 3" key="1">
    <citation type="submission" date="2018-02" db="EMBL/GenBank/DDBJ databases">
        <title>The genomes of Aspergillus section Nigri reveals drivers in fungal speciation.</title>
        <authorList>
            <consortium name="DOE Joint Genome Institute"/>
            <person name="Vesth T.C."/>
            <person name="Nybo J."/>
            <person name="Theobald S."/>
            <person name="Brandl J."/>
            <person name="Frisvad J.C."/>
            <person name="Nielsen K.F."/>
            <person name="Lyhne E.K."/>
            <person name="Kogle M.E."/>
            <person name="Kuo A."/>
            <person name="Riley R."/>
            <person name="Clum A."/>
            <person name="Nolan M."/>
            <person name="Lipzen A."/>
            <person name="Salamov A."/>
            <person name="Henrissat B."/>
            <person name="Wiebenga A."/>
            <person name="De vries R.P."/>
            <person name="Grigoriev I.V."/>
            <person name="Mortensen U.H."/>
            <person name="Andersen M.R."/>
            <person name="Baker S.E."/>
        </authorList>
    </citation>
    <scope>NUCLEOTIDE SEQUENCE [LARGE SCALE GENOMIC DNA]</scope>
    <source>
        <strain evidence="2 3">CBS 121593</strain>
    </source>
</reference>
<organism evidence="2 3">
    <name type="scientific">Aspergillus ibericus CBS 121593</name>
    <dbReference type="NCBI Taxonomy" id="1448316"/>
    <lineage>
        <taxon>Eukaryota</taxon>
        <taxon>Fungi</taxon>
        <taxon>Dikarya</taxon>
        <taxon>Ascomycota</taxon>
        <taxon>Pezizomycotina</taxon>
        <taxon>Eurotiomycetes</taxon>
        <taxon>Eurotiomycetidae</taxon>
        <taxon>Eurotiales</taxon>
        <taxon>Aspergillaceae</taxon>
        <taxon>Aspergillus</taxon>
        <taxon>Aspergillus subgen. Circumdati</taxon>
    </lineage>
</organism>
<accession>A0A395GJ88</accession>
<dbReference type="VEuPathDB" id="FungiDB:BO80DRAFT_261891"/>
<evidence type="ECO:0000313" key="2">
    <source>
        <dbReference type="EMBL" id="RAK95519.1"/>
    </source>
</evidence>
<proteinExistence type="predicted"/>
<evidence type="ECO:0000313" key="3">
    <source>
        <dbReference type="Proteomes" id="UP000249402"/>
    </source>
</evidence>
<feature type="transmembrane region" description="Helical" evidence="1">
    <location>
        <begin position="12"/>
        <end position="34"/>
    </location>
</feature>
<dbReference type="GeneID" id="37219616"/>